<dbReference type="OrthoDB" id="432381at2759"/>
<sequence length="312" mass="34633">MGRSLTSSPVDSDYPLLNTPKLFQAWETVHGVLPWEGAFAKENDTYEALGNDPTSGDPDRIVRAAFYEGYPNITAQAQRAAEFMVQQVRRYPGEVAIFAAGAMTNVALAVRMDSDFAKNAKSLTIMGGYIDVNLLQTTGSTLQADLNSDINLMIDPEAAKIALTAGMYFCFRLGNAANQVMSTQGISKKLCRWGEVVTRAEFLDEIHEIRNPYTELMYDYYGTEFPFWDETAAAVMIAGSGIVKNSTSFYIDVDTTYSSPSYGNIHAYQEALRPAAQDLRTVEYVLEVDGDLLRQMIKKAVQEPPTCAQWDR</sequence>
<dbReference type="InterPro" id="IPR036452">
    <property type="entry name" value="Ribo_hydro-like"/>
</dbReference>
<organism evidence="3 4">
    <name type="scientific">Teratosphaeria destructans</name>
    <dbReference type="NCBI Taxonomy" id="418781"/>
    <lineage>
        <taxon>Eukaryota</taxon>
        <taxon>Fungi</taxon>
        <taxon>Dikarya</taxon>
        <taxon>Ascomycota</taxon>
        <taxon>Pezizomycotina</taxon>
        <taxon>Dothideomycetes</taxon>
        <taxon>Dothideomycetidae</taxon>
        <taxon>Mycosphaerellales</taxon>
        <taxon>Teratosphaeriaceae</taxon>
        <taxon>Teratosphaeria</taxon>
    </lineage>
</organism>
<dbReference type="EMBL" id="RIBY02000180">
    <property type="protein sequence ID" value="KAH9844980.1"/>
    <property type="molecule type" value="Genomic_DNA"/>
</dbReference>
<name>A0A9W7T024_9PEZI</name>
<dbReference type="Proteomes" id="UP001138500">
    <property type="component" value="Unassembled WGS sequence"/>
</dbReference>
<evidence type="ECO:0000313" key="3">
    <source>
        <dbReference type="EMBL" id="KAH9844980.1"/>
    </source>
</evidence>
<evidence type="ECO:0000313" key="4">
    <source>
        <dbReference type="Proteomes" id="UP001138500"/>
    </source>
</evidence>
<accession>A0A9W7T024</accession>
<reference evidence="3 4" key="2">
    <citation type="journal article" date="2021" name="Curr. Genet.">
        <title>Genetic response to nitrogen starvation in the aggressive Eucalyptus foliar pathogen Teratosphaeria destructans.</title>
        <authorList>
            <person name="Havenga M."/>
            <person name="Wingfield B.D."/>
            <person name="Wingfield M.J."/>
            <person name="Dreyer L.L."/>
            <person name="Roets F."/>
            <person name="Aylward J."/>
        </authorList>
    </citation>
    <scope>NUCLEOTIDE SEQUENCE [LARGE SCALE GENOMIC DNA]</scope>
    <source>
        <strain evidence="3">CMW44962</strain>
    </source>
</reference>
<keyword evidence="4" id="KW-1185">Reference proteome</keyword>
<dbReference type="GO" id="GO:0016799">
    <property type="term" value="F:hydrolase activity, hydrolyzing N-glycosyl compounds"/>
    <property type="evidence" value="ECO:0007669"/>
    <property type="project" value="InterPro"/>
</dbReference>
<reference evidence="3 4" key="1">
    <citation type="journal article" date="2018" name="IMA Fungus">
        <title>IMA Genome-F 10: Nine draft genome sequences of Claviceps purpurea s.lat., including C. arundinis, C. humidiphila, and C. cf. spartinae, pseudomolecules for the pitch canker pathogen Fusarium circinatum, draft genome of Davidsoniella eucalypti, Grosmannia galeiformis, Quambalaria eucalypti, and Teratosphaeria destructans.</title>
        <authorList>
            <person name="Wingfield B.D."/>
            <person name="Liu M."/>
            <person name="Nguyen H.D."/>
            <person name="Lane F.A."/>
            <person name="Morgan S.W."/>
            <person name="De Vos L."/>
            <person name="Wilken P.M."/>
            <person name="Duong T.A."/>
            <person name="Aylward J."/>
            <person name="Coetzee M.P."/>
            <person name="Dadej K."/>
            <person name="De Beer Z.W."/>
            <person name="Findlay W."/>
            <person name="Havenga M."/>
            <person name="Kolarik M."/>
            <person name="Menzies J.G."/>
            <person name="Naidoo K."/>
            <person name="Pochopski O."/>
            <person name="Shoukouhi P."/>
            <person name="Santana Q.C."/>
            <person name="Seifert K.A."/>
            <person name="Soal N."/>
            <person name="Steenkamp E.T."/>
            <person name="Tatham C.T."/>
            <person name="van der Nest M.A."/>
            <person name="Wingfield M.J."/>
        </authorList>
    </citation>
    <scope>NUCLEOTIDE SEQUENCE [LARGE SCALE GENOMIC DNA]</scope>
    <source>
        <strain evidence="3">CMW44962</strain>
    </source>
</reference>
<proteinExistence type="inferred from homology"/>
<protein>
    <submittedName>
        <fullName evidence="3">Nucleoside hydrolase</fullName>
    </submittedName>
</protein>
<dbReference type="InterPro" id="IPR052775">
    <property type="entry name" value="IUN_hydrolase"/>
</dbReference>
<dbReference type="SUPFAM" id="SSF53590">
    <property type="entry name" value="Nucleoside hydrolase"/>
    <property type="match status" value="1"/>
</dbReference>
<dbReference type="Gene3D" id="3.90.245.10">
    <property type="entry name" value="Ribonucleoside hydrolase-like"/>
    <property type="match status" value="1"/>
</dbReference>
<evidence type="ECO:0000259" key="2">
    <source>
        <dbReference type="Pfam" id="PF01156"/>
    </source>
</evidence>
<keyword evidence="3" id="KW-0378">Hydrolase</keyword>
<comment type="similarity">
    <text evidence="1">Belongs to the IUNH family.</text>
</comment>
<gene>
    <name evidence="3" type="ORF">Tdes44962_MAKER06965</name>
</gene>
<dbReference type="Pfam" id="PF01156">
    <property type="entry name" value="IU_nuc_hydro"/>
    <property type="match status" value="1"/>
</dbReference>
<dbReference type="PANTHER" id="PTHR46190">
    <property type="entry name" value="SI:CH211-201H21.5-RELATED"/>
    <property type="match status" value="1"/>
</dbReference>
<evidence type="ECO:0000256" key="1">
    <source>
        <dbReference type="ARBA" id="ARBA00009176"/>
    </source>
</evidence>
<comment type="caution">
    <text evidence="3">The sequence shown here is derived from an EMBL/GenBank/DDBJ whole genome shotgun (WGS) entry which is preliminary data.</text>
</comment>
<dbReference type="AlphaFoldDB" id="A0A9W7T024"/>
<dbReference type="InterPro" id="IPR001910">
    <property type="entry name" value="Inosine/uridine_hydrolase_dom"/>
</dbReference>
<feature type="domain" description="Inosine/uridine-preferring nucleoside hydrolase" evidence="2">
    <location>
        <begin position="60"/>
        <end position="291"/>
    </location>
</feature>
<dbReference type="PANTHER" id="PTHR46190:SF1">
    <property type="entry name" value="SI:CH211-201H21.5"/>
    <property type="match status" value="1"/>
</dbReference>